<sequence length="107" mass="12285">MRLTPRFLQQACRITFYTRSTCSLCTTAKGVLESLQTKSPFYLIEKDVDMAHHKKWKDIYDFDVPVIHVEKSSAAEDGNPSADQKLMHRFTEDQVSSLMEKVLASSR</sequence>
<organism evidence="2 3">
    <name type="scientific">Carpinus fangiana</name>
    <dbReference type="NCBI Taxonomy" id="176857"/>
    <lineage>
        <taxon>Eukaryota</taxon>
        <taxon>Viridiplantae</taxon>
        <taxon>Streptophyta</taxon>
        <taxon>Embryophyta</taxon>
        <taxon>Tracheophyta</taxon>
        <taxon>Spermatophyta</taxon>
        <taxon>Magnoliopsida</taxon>
        <taxon>eudicotyledons</taxon>
        <taxon>Gunneridae</taxon>
        <taxon>Pentapetalae</taxon>
        <taxon>rosids</taxon>
        <taxon>fabids</taxon>
        <taxon>Fagales</taxon>
        <taxon>Betulaceae</taxon>
        <taxon>Carpinus</taxon>
    </lineage>
</organism>
<dbReference type="AlphaFoldDB" id="A0A5N6L1J9"/>
<name>A0A5N6L1J9_9ROSI</name>
<dbReference type="EMBL" id="VIBQ01000062">
    <property type="protein sequence ID" value="KAB8556589.1"/>
    <property type="molecule type" value="Genomic_DNA"/>
</dbReference>
<dbReference type="PANTHER" id="PTHR33558">
    <property type="entry name" value="GLUTAREDOXIN-LIKE PROTEIN C5ORF63 HOMOLOG"/>
    <property type="match status" value="1"/>
</dbReference>
<evidence type="ECO:0000256" key="1">
    <source>
        <dbReference type="RuleBase" id="RU363082"/>
    </source>
</evidence>
<dbReference type="InterPro" id="IPR036249">
    <property type="entry name" value="Thioredoxin-like_sf"/>
</dbReference>
<comment type="similarity">
    <text evidence="1">Belongs to the glutaredoxin family.</text>
</comment>
<proteinExistence type="inferred from homology"/>
<reference evidence="2 3" key="1">
    <citation type="submission" date="2019-06" db="EMBL/GenBank/DDBJ databases">
        <title>A chromosomal-level reference genome of Carpinus fangiana (Coryloideae, Betulaceae).</title>
        <authorList>
            <person name="Yang X."/>
            <person name="Wang Z."/>
            <person name="Zhang L."/>
            <person name="Hao G."/>
            <person name="Liu J."/>
            <person name="Yang Y."/>
        </authorList>
    </citation>
    <scope>NUCLEOTIDE SEQUENCE [LARGE SCALE GENOMIC DNA]</scope>
    <source>
        <strain evidence="2">Cfa_2016G</strain>
        <tissue evidence="2">Leaf</tissue>
    </source>
</reference>
<keyword evidence="1" id="KW-0249">Electron transport</keyword>
<dbReference type="InterPro" id="IPR008554">
    <property type="entry name" value="Glutaredoxin-like"/>
</dbReference>
<keyword evidence="3" id="KW-1185">Reference proteome</keyword>
<dbReference type="Pfam" id="PF05768">
    <property type="entry name" value="Glrx-like"/>
    <property type="match status" value="1"/>
</dbReference>
<dbReference type="Gene3D" id="3.40.30.10">
    <property type="entry name" value="Glutaredoxin"/>
    <property type="match status" value="1"/>
</dbReference>
<accession>A0A5N6L1J9</accession>
<dbReference type="InterPro" id="IPR052565">
    <property type="entry name" value="Glutaredoxin-like_YDR286C"/>
</dbReference>
<keyword evidence="1" id="KW-0813">Transport</keyword>
<protein>
    <recommendedName>
        <fullName evidence="1">Glutaredoxin-like protein</fullName>
    </recommendedName>
</protein>
<dbReference type="SUPFAM" id="SSF52833">
    <property type="entry name" value="Thioredoxin-like"/>
    <property type="match status" value="1"/>
</dbReference>
<evidence type="ECO:0000313" key="3">
    <source>
        <dbReference type="Proteomes" id="UP000327013"/>
    </source>
</evidence>
<dbReference type="OrthoDB" id="429967at2759"/>
<gene>
    <name evidence="2" type="ORF">FH972_025626</name>
</gene>
<comment type="caution">
    <text evidence="2">The sequence shown here is derived from an EMBL/GenBank/DDBJ whole genome shotgun (WGS) entry which is preliminary data.</text>
</comment>
<dbReference type="PANTHER" id="PTHR33558:SF1">
    <property type="entry name" value="GLUTAREDOXIN-LIKE PROTEIN C5ORF63 HOMOLOG"/>
    <property type="match status" value="1"/>
</dbReference>
<evidence type="ECO:0000313" key="2">
    <source>
        <dbReference type="EMBL" id="KAB8556589.1"/>
    </source>
</evidence>
<dbReference type="Proteomes" id="UP000327013">
    <property type="component" value="Unassembled WGS sequence"/>
</dbReference>